<organism evidence="1 2">
    <name type="scientific">Ramlibacter lithotrophicus</name>
    <dbReference type="NCBI Taxonomy" id="2606681"/>
    <lineage>
        <taxon>Bacteria</taxon>
        <taxon>Pseudomonadati</taxon>
        <taxon>Pseudomonadota</taxon>
        <taxon>Betaproteobacteria</taxon>
        <taxon>Burkholderiales</taxon>
        <taxon>Comamonadaceae</taxon>
        <taxon>Ramlibacter</taxon>
    </lineage>
</organism>
<proteinExistence type="predicted"/>
<comment type="caution">
    <text evidence="1">The sequence shown here is derived from an EMBL/GenBank/DDBJ whole genome shotgun (WGS) entry which is preliminary data.</text>
</comment>
<gene>
    <name evidence="1" type="ORF">RAMLITH_03240</name>
</gene>
<protein>
    <submittedName>
        <fullName evidence="1">Uncharacterized protein</fullName>
    </submittedName>
</protein>
<reference evidence="1 2" key="1">
    <citation type="journal article" date="2020" name="Nature">
        <title>Bacterial chemolithoautotrophy via manganese oxidation.</title>
        <authorList>
            <person name="Yu H."/>
            <person name="Leadbetter J.R."/>
        </authorList>
    </citation>
    <scope>NUCLEOTIDE SEQUENCE [LARGE SCALE GENOMIC DNA]</scope>
    <source>
        <strain evidence="1 2">RBP-1</strain>
    </source>
</reference>
<keyword evidence="2" id="KW-1185">Reference proteome</keyword>
<name>A0A7X6I588_9BURK</name>
<dbReference type="RefSeq" id="WP_168105880.1">
    <property type="nucleotide sequence ID" value="NZ_VTOX01000001.1"/>
</dbReference>
<dbReference type="EMBL" id="VTOX01000001">
    <property type="protein sequence ID" value="NKE64824.1"/>
    <property type="molecule type" value="Genomic_DNA"/>
</dbReference>
<dbReference type="AlphaFoldDB" id="A0A7X6I588"/>
<evidence type="ECO:0000313" key="1">
    <source>
        <dbReference type="EMBL" id="NKE64824.1"/>
    </source>
</evidence>
<evidence type="ECO:0000313" key="2">
    <source>
        <dbReference type="Proteomes" id="UP000521868"/>
    </source>
</evidence>
<dbReference type="Proteomes" id="UP000521868">
    <property type="component" value="Unassembled WGS sequence"/>
</dbReference>
<sequence length="79" mass="8107">MSTNRASRHDSSLLAAADVGSISCSAEGVITVAVGYVSLRLEGPAFRELHALITAAKQRLDLEPAAGSALARPALPGLH</sequence>
<accession>A0A7X6I588</accession>